<dbReference type="InterPro" id="IPR001680">
    <property type="entry name" value="WD40_rpt"/>
</dbReference>
<dbReference type="InterPro" id="IPR027417">
    <property type="entry name" value="P-loop_NTPase"/>
</dbReference>
<dbReference type="PANTHER" id="PTHR19848:SF8">
    <property type="entry name" value="F-BOX AND WD REPEAT DOMAIN CONTAINING 7"/>
    <property type="match status" value="1"/>
</dbReference>
<evidence type="ECO:0000313" key="8">
    <source>
        <dbReference type="Proteomes" id="UP000326354"/>
    </source>
</evidence>
<keyword evidence="8" id="KW-1185">Reference proteome</keyword>
<dbReference type="Gene3D" id="2.130.10.10">
    <property type="entry name" value="YVTN repeat-like/Quinoprotein amine dehydrogenase"/>
    <property type="match status" value="3"/>
</dbReference>
<feature type="repeat" description="WD" evidence="3">
    <location>
        <begin position="748"/>
        <end position="782"/>
    </location>
</feature>
<dbReference type="InterPro" id="IPR020472">
    <property type="entry name" value="WD40_PAC1"/>
</dbReference>
<dbReference type="PROSITE" id="PS50294">
    <property type="entry name" value="WD_REPEATS_REGION"/>
    <property type="match status" value="8"/>
</dbReference>
<dbReference type="EMBL" id="AP019860">
    <property type="protein sequence ID" value="BBM83370.1"/>
    <property type="molecule type" value="Genomic_DNA"/>
</dbReference>
<evidence type="ECO:0008006" key="9">
    <source>
        <dbReference type="Google" id="ProtNLM"/>
    </source>
</evidence>
<sequence>MHIWKTAKVFVSSTFKDLELERDRIANVFRKLQQAVYERQLHILSYDLRWHDRRSDQNLVEWCLEMVEQSQYFVGILGDRYGWCPDYHRDGKENTQQISITEMEVNQALSTIAPHRRFFCFKQQDNSNEQLKKLKARLVACEETIYYYSSMEELIEIIQSRLQEILNKDFPPQQKIPVEEYTREQALSEIIEEKVRGFVGREQYLKDIHAFCNNKDEKNYLIIEAVAGTGKSALLSQFLKVNYEKHIIGHYMNMAGDSRTLWGVLQSLGQQLQKYNLITEDLETSSGLLAAQIRNALQRNNEPLIIAIDGLDEMDEYDFSWLPRWCPPQTRIIITMRPIAETQVLKSFPQMELMALPPLQEKEIYQIVDHYQQQHSLSLQQQEKDMLVKRAAGNPLFLKVALDEIIASGIAVGQLAQTVDTLFHQVVERLREKYGVDQVNCYLGIISASRYGLAEVELYDILLREYKELADSFLVELSKSLSNFIIFREQLLNFFHPEFERSIKMLLGKAGMRQYHGMLANYFLKKSYSYTRALLEIPYQLLWAEQYEHLLKIFGDIRFLEAKCEQKMVADLDYDLRIALEGEAVRIPEGLEVQITAQVQISRDILLLLRRILQMDIQFLGRHGKYLFQSLWNRGFWHDSPQSKKYYHEIVNAPWDTDGAKLYQLVEYWRAQKMHDKFTWVQSLRPLSARLDSPLTKTFRGHSEEVMSVCITEDGHKIVSAGQDGCIKVWDIESGRCLLTIDQPDIMVREVCVTNDNKKIISIGEDSDIYIWDLLTGSLQKTLEGHSDSVKSLHIQQDRIVSGGRDGKIFVWDLHSGECLKTFYGYSPSVSSVFLTEDLQYVVSSGDDKTIRIWDIAGGKHSTIVTNAVVESLFLQGDYVVAGMENGSLCLWNIHTHHVLFDEKAHKASVVSVCIDADKKYIISGAWDHLVKIWEIESGNCVLELKGHEEWVSSVSYRQNIVVSGSYDNTIRVWDTSVGMSPIVLKGHSDVIESVTTDNHTIATGSRDKSVYVWNMSGEKITSFCEEDAVMAVCVHDNNIFCGLENKLIHERQLNDQNTVTAYHGHESMVWCVAVSGDGEKIASGSADETVKLWTIKNNECIQTFKGHKDHVTAICSNHNGRILVSGGGYIDKTVRIWDSEKQTCICSLKGHGSAVTDVAIIDQNTIISCSDDKTIRLWDVPDRQCQKVISGTAKITQWTRQQEFCAVMRDTESVVIDKESGEEVVALPMVIEQIDLTENGVITGKISNYLYVLKLHCV</sequence>
<evidence type="ECO:0000259" key="5">
    <source>
        <dbReference type="Pfam" id="PF05729"/>
    </source>
</evidence>
<dbReference type="CDD" id="cd00200">
    <property type="entry name" value="WD40"/>
    <property type="match status" value="2"/>
</dbReference>
<evidence type="ECO:0000256" key="4">
    <source>
        <dbReference type="SAM" id="Coils"/>
    </source>
</evidence>
<dbReference type="Pfam" id="PF13271">
    <property type="entry name" value="DUF4062"/>
    <property type="match status" value="1"/>
</dbReference>
<proteinExistence type="predicted"/>
<dbReference type="Gene3D" id="3.40.50.300">
    <property type="entry name" value="P-loop containing nucleotide triphosphate hydrolases"/>
    <property type="match status" value="1"/>
</dbReference>
<evidence type="ECO:0000313" key="7">
    <source>
        <dbReference type="EMBL" id="BBM83370.1"/>
    </source>
</evidence>
<dbReference type="InterPro" id="IPR025139">
    <property type="entry name" value="DUF4062"/>
</dbReference>
<feature type="domain" description="NACHT" evidence="5">
    <location>
        <begin position="221"/>
        <end position="372"/>
    </location>
</feature>
<evidence type="ECO:0000259" key="6">
    <source>
        <dbReference type="Pfam" id="PF13271"/>
    </source>
</evidence>
<name>A0A5S9ILR3_UABAM</name>
<dbReference type="OrthoDB" id="230341at2"/>
<dbReference type="SUPFAM" id="SSF50998">
    <property type="entry name" value="Quinoprotein alcohol dehydrogenase-like"/>
    <property type="match status" value="1"/>
</dbReference>
<dbReference type="InterPro" id="IPR007111">
    <property type="entry name" value="NACHT_NTPase"/>
</dbReference>
<dbReference type="PROSITE" id="PS00678">
    <property type="entry name" value="WD_REPEATS_1"/>
    <property type="match status" value="7"/>
</dbReference>
<dbReference type="InterPro" id="IPR015943">
    <property type="entry name" value="WD40/YVTN_repeat-like_dom_sf"/>
</dbReference>
<evidence type="ECO:0000256" key="2">
    <source>
        <dbReference type="ARBA" id="ARBA00022737"/>
    </source>
</evidence>
<dbReference type="AlphaFoldDB" id="A0A5S9ILR3"/>
<feature type="coiled-coil region" evidence="4">
    <location>
        <begin position="124"/>
        <end position="168"/>
    </location>
</feature>
<dbReference type="PANTHER" id="PTHR19848">
    <property type="entry name" value="WD40 REPEAT PROTEIN"/>
    <property type="match status" value="1"/>
</dbReference>
<gene>
    <name evidence="7" type="ORF">UABAM_01722</name>
</gene>
<feature type="repeat" description="WD" evidence="3">
    <location>
        <begin position="823"/>
        <end position="864"/>
    </location>
</feature>
<feature type="repeat" description="WD" evidence="3">
    <location>
        <begin position="783"/>
        <end position="822"/>
    </location>
</feature>
<dbReference type="SUPFAM" id="SSF50978">
    <property type="entry name" value="WD40 repeat-like"/>
    <property type="match status" value="1"/>
</dbReference>
<dbReference type="SUPFAM" id="SSF52540">
    <property type="entry name" value="P-loop containing nucleoside triphosphate hydrolases"/>
    <property type="match status" value="1"/>
</dbReference>
<feature type="repeat" description="WD" evidence="3">
    <location>
        <begin position="699"/>
        <end position="740"/>
    </location>
</feature>
<feature type="repeat" description="WD" evidence="3">
    <location>
        <begin position="945"/>
        <end position="975"/>
    </location>
</feature>
<feature type="repeat" description="WD" evidence="3">
    <location>
        <begin position="1063"/>
        <end position="1104"/>
    </location>
</feature>
<feature type="domain" description="DUF4062" evidence="6">
    <location>
        <begin position="8"/>
        <end position="108"/>
    </location>
</feature>
<dbReference type="KEGG" id="uam:UABAM_01722"/>
<feature type="repeat" description="WD" evidence="3">
    <location>
        <begin position="903"/>
        <end position="944"/>
    </location>
</feature>
<dbReference type="RefSeq" id="WP_151967571.1">
    <property type="nucleotide sequence ID" value="NZ_AP019860.1"/>
</dbReference>
<dbReference type="InterPro" id="IPR019775">
    <property type="entry name" value="WD40_repeat_CS"/>
</dbReference>
<keyword evidence="4" id="KW-0175">Coiled coil</keyword>
<dbReference type="PROSITE" id="PS50082">
    <property type="entry name" value="WD_REPEATS_2"/>
    <property type="match status" value="9"/>
</dbReference>
<feature type="repeat" description="WD" evidence="3">
    <location>
        <begin position="1149"/>
        <end position="1189"/>
    </location>
</feature>
<accession>A0A5S9ILR3</accession>
<dbReference type="InterPro" id="IPR036322">
    <property type="entry name" value="WD40_repeat_dom_sf"/>
</dbReference>
<reference evidence="7 8" key="1">
    <citation type="submission" date="2019-08" db="EMBL/GenBank/DDBJ databases">
        <title>Complete genome sequence of Candidatus Uab amorphum.</title>
        <authorList>
            <person name="Shiratori T."/>
            <person name="Suzuki S."/>
            <person name="Kakizawa Y."/>
            <person name="Ishida K."/>
        </authorList>
    </citation>
    <scope>NUCLEOTIDE SEQUENCE [LARGE SCALE GENOMIC DNA]</scope>
    <source>
        <strain evidence="7 8">SRT547</strain>
    </source>
</reference>
<dbReference type="InterPro" id="IPR011047">
    <property type="entry name" value="Quinoprotein_ADH-like_sf"/>
</dbReference>
<dbReference type="Pfam" id="PF00400">
    <property type="entry name" value="WD40"/>
    <property type="match status" value="9"/>
</dbReference>
<keyword evidence="2" id="KW-0677">Repeat</keyword>
<dbReference type="PRINTS" id="PR00320">
    <property type="entry name" value="GPROTEINBRPT"/>
</dbReference>
<dbReference type="Pfam" id="PF05729">
    <property type="entry name" value="NACHT"/>
    <property type="match status" value="1"/>
</dbReference>
<evidence type="ECO:0000256" key="3">
    <source>
        <dbReference type="PROSITE-ProRule" id="PRU00221"/>
    </source>
</evidence>
<evidence type="ECO:0000256" key="1">
    <source>
        <dbReference type="ARBA" id="ARBA00022574"/>
    </source>
</evidence>
<dbReference type="SMART" id="SM00320">
    <property type="entry name" value="WD40"/>
    <property type="match status" value="11"/>
</dbReference>
<protein>
    <recommendedName>
        <fullName evidence="9">DUF4062 domain-containing protein</fullName>
    </recommendedName>
</protein>
<organism evidence="7 8">
    <name type="scientific">Uabimicrobium amorphum</name>
    <dbReference type="NCBI Taxonomy" id="2596890"/>
    <lineage>
        <taxon>Bacteria</taxon>
        <taxon>Pseudomonadati</taxon>
        <taxon>Planctomycetota</taxon>
        <taxon>Candidatus Uabimicrobiia</taxon>
        <taxon>Candidatus Uabimicrobiales</taxon>
        <taxon>Candidatus Uabimicrobiaceae</taxon>
        <taxon>Candidatus Uabimicrobium</taxon>
    </lineage>
</organism>
<keyword evidence="1 3" id="KW-0853">WD repeat</keyword>
<dbReference type="Proteomes" id="UP000326354">
    <property type="component" value="Chromosome"/>
</dbReference>
<feature type="repeat" description="WD" evidence="3">
    <location>
        <begin position="985"/>
        <end position="1024"/>
    </location>
</feature>